<feature type="binding site" evidence="9">
    <location>
        <begin position="88"/>
        <end position="91"/>
    </location>
    <ligand>
        <name>ATP</name>
        <dbReference type="ChEBI" id="CHEBI:30616"/>
    </ligand>
</feature>
<evidence type="ECO:0000256" key="3">
    <source>
        <dbReference type="ARBA" id="ARBA00022490"/>
    </source>
</evidence>
<dbReference type="InterPro" id="IPR020633">
    <property type="entry name" value="Thymidine_kinase_CS"/>
</dbReference>
<dbReference type="GO" id="GO:0005829">
    <property type="term" value="C:cytosol"/>
    <property type="evidence" value="ECO:0007669"/>
    <property type="project" value="TreeGrafter"/>
</dbReference>
<keyword evidence="3 9" id="KW-0963">Cytoplasm</keyword>
<dbReference type="EC" id="2.7.1.21" evidence="2 9"/>
<comment type="similarity">
    <text evidence="1 9 13">Belongs to the thymidine kinase family.</text>
</comment>
<feature type="binding site" evidence="9">
    <location>
        <position position="146"/>
    </location>
    <ligand>
        <name>Zn(2+)</name>
        <dbReference type="ChEBI" id="CHEBI:29105"/>
    </ligand>
</feature>
<evidence type="ECO:0000313" key="14">
    <source>
        <dbReference type="EMBL" id="CEG58500.1"/>
    </source>
</evidence>
<dbReference type="PIRSF" id="PIRSF035805">
    <property type="entry name" value="TK_cell"/>
    <property type="match status" value="1"/>
</dbReference>
<dbReference type="PANTHER" id="PTHR11441">
    <property type="entry name" value="THYMIDINE KINASE"/>
    <property type="match status" value="1"/>
</dbReference>
<evidence type="ECO:0000256" key="9">
    <source>
        <dbReference type="HAMAP-Rule" id="MF_00124"/>
    </source>
</evidence>
<dbReference type="Gene3D" id="3.30.60.20">
    <property type="match status" value="1"/>
</dbReference>
<dbReference type="GO" id="GO:0008270">
    <property type="term" value="F:zinc ion binding"/>
    <property type="evidence" value="ECO:0007669"/>
    <property type="project" value="UniProtKB-UniRule"/>
</dbReference>
<keyword evidence="9" id="KW-0862">Zinc</keyword>
<dbReference type="GO" id="GO:0046104">
    <property type="term" value="P:thymidine metabolic process"/>
    <property type="evidence" value="ECO:0007669"/>
    <property type="project" value="TreeGrafter"/>
</dbReference>
<protein>
    <recommendedName>
        <fullName evidence="2 9">Thymidine kinase</fullName>
        <ecNumber evidence="2 9">2.7.1.21</ecNumber>
    </recommendedName>
</protein>
<evidence type="ECO:0000256" key="13">
    <source>
        <dbReference type="RuleBase" id="RU004165"/>
    </source>
</evidence>
<evidence type="ECO:0000256" key="7">
    <source>
        <dbReference type="ARBA" id="ARBA00022777"/>
    </source>
</evidence>
<dbReference type="PANTHER" id="PTHR11441:SF0">
    <property type="entry name" value="THYMIDINE KINASE, CYTOSOLIC"/>
    <property type="match status" value="1"/>
</dbReference>
<dbReference type="OrthoDB" id="9781579at2"/>
<comment type="catalytic activity">
    <reaction evidence="9 12">
        <text>thymidine + ATP = dTMP + ADP + H(+)</text>
        <dbReference type="Rhea" id="RHEA:19129"/>
        <dbReference type="ChEBI" id="CHEBI:15378"/>
        <dbReference type="ChEBI" id="CHEBI:17748"/>
        <dbReference type="ChEBI" id="CHEBI:30616"/>
        <dbReference type="ChEBI" id="CHEBI:63528"/>
        <dbReference type="ChEBI" id="CHEBI:456216"/>
        <dbReference type="EC" id="2.7.1.21"/>
    </reaction>
</comment>
<dbReference type="GO" id="GO:0071897">
    <property type="term" value="P:DNA biosynthetic process"/>
    <property type="evidence" value="ECO:0007669"/>
    <property type="project" value="UniProtKB-KW"/>
</dbReference>
<dbReference type="EMBL" id="LN614827">
    <property type="protein sequence ID" value="CEG58500.1"/>
    <property type="molecule type" value="Genomic_DNA"/>
</dbReference>
<comment type="subcellular location">
    <subcellularLocation>
        <location evidence="9">Cytoplasm</location>
    </subcellularLocation>
</comment>
<dbReference type="InterPro" id="IPR001267">
    <property type="entry name" value="Thymidine_kinase"/>
</dbReference>
<evidence type="ECO:0000256" key="1">
    <source>
        <dbReference type="ARBA" id="ARBA00007587"/>
    </source>
</evidence>
<feature type="binding site" evidence="9">
    <location>
        <position position="186"/>
    </location>
    <ligand>
        <name>Zn(2+)</name>
        <dbReference type="ChEBI" id="CHEBI:29105"/>
    </ligand>
</feature>
<name>A0A098GAJ1_9GAMM</name>
<dbReference type="Proteomes" id="UP000032430">
    <property type="component" value="Chromosome I"/>
</dbReference>
<dbReference type="HOGENOM" id="CLU_064400_2_1_6"/>
<evidence type="ECO:0000313" key="15">
    <source>
        <dbReference type="Proteomes" id="UP000032430"/>
    </source>
</evidence>
<keyword evidence="6 9" id="KW-0547">Nucleotide-binding</keyword>
<evidence type="ECO:0000256" key="4">
    <source>
        <dbReference type="ARBA" id="ARBA00022634"/>
    </source>
</evidence>
<dbReference type="Gene3D" id="3.40.50.300">
    <property type="entry name" value="P-loop containing nucleotide triphosphate hydrolases"/>
    <property type="match status" value="1"/>
</dbReference>
<feature type="binding site" evidence="9">
    <location>
        <begin position="9"/>
        <end position="16"/>
    </location>
    <ligand>
        <name>ATP</name>
        <dbReference type="ChEBI" id="CHEBI:30616"/>
    </ligand>
</feature>
<keyword evidence="5 9" id="KW-0808">Transferase</keyword>
<dbReference type="KEGG" id="lfa:LFA_3160"/>
<dbReference type="GO" id="GO:0005524">
    <property type="term" value="F:ATP binding"/>
    <property type="evidence" value="ECO:0007669"/>
    <property type="project" value="UniProtKB-UniRule"/>
</dbReference>
<keyword evidence="15" id="KW-1185">Reference proteome</keyword>
<dbReference type="HAMAP" id="MF_00124">
    <property type="entry name" value="Thymidine_kinase"/>
    <property type="match status" value="1"/>
</dbReference>
<dbReference type="InterPro" id="IPR027417">
    <property type="entry name" value="P-loop_NTPase"/>
</dbReference>
<dbReference type="SUPFAM" id="SSF57716">
    <property type="entry name" value="Glucocorticoid receptor-like (DNA-binding domain)"/>
    <property type="match status" value="1"/>
</dbReference>
<organism evidence="14 15">
    <name type="scientific">Legionella fallonii LLAP-10</name>
    <dbReference type="NCBI Taxonomy" id="1212491"/>
    <lineage>
        <taxon>Bacteria</taxon>
        <taxon>Pseudomonadati</taxon>
        <taxon>Pseudomonadota</taxon>
        <taxon>Gammaproteobacteria</taxon>
        <taxon>Legionellales</taxon>
        <taxon>Legionellaceae</taxon>
        <taxon>Legionella</taxon>
    </lineage>
</organism>
<evidence type="ECO:0000256" key="8">
    <source>
        <dbReference type="ARBA" id="ARBA00022840"/>
    </source>
</evidence>
<dbReference type="STRING" id="1212491.LFA_3160"/>
<evidence type="ECO:0000256" key="6">
    <source>
        <dbReference type="ARBA" id="ARBA00022741"/>
    </source>
</evidence>
<dbReference type="NCBIfam" id="NF003300">
    <property type="entry name" value="PRK04296.1-5"/>
    <property type="match status" value="1"/>
</dbReference>
<keyword evidence="7 9" id="KW-0418">Kinase</keyword>
<accession>A0A098GAJ1</accession>
<dbReference type="SUPFAM" id="SSF52540">
    <property type="entry name" value="P-loop containing nucleoside triphosphate hydrolases"/>
    <property type="match status" value="1"/>
</dbReference>
<gene>
    <name evidence="9 14" type="primary">tdk</name>
    <name evidence="14" type="ORF">LFA_3160</name>
</gene>
<keyword evidence="9" id="KW-0479">Metal-binding</keyword>
<evidence type="ECO:0000256" key="12">
    <source>
        <dbReference type="RuleBase" id="RU000544"/>
    </source>
</evidence>
<feature type="active site" description="Proton acceptor" evidence="9 10">
    <location>
        <position position="89"/>
    </location>
</feature>
<proteinExistence type="inferred from homology"/>
<dbReference type="PROSITE" id="PS00603">
    <property type="entry name" value="TK_CELLULAR_TYPE"/>
    <property type="match status" value="1"/>
</dbReference>
<dbReference type="FunFam" id="3.40.50.300:FF:000323">
    <property type="entry name" value="Thymidine kinase"/>
    <property type="match status" value="1"/>
</dbReference>
<dbReference type="GO" id="GO:0004797">
    <property type="term" value="F:thymidine kinase activity"/>
    <property type="evidence" value="ECO:0007669"/>
    <property type="project" value="UniProtKB-UniRule"/>
</dbReference>
<sequence>MAKLYFYYAAMNAGKSTVLLQSSHNYRERGMQTLLFTPSIDTRYQYGTIHSRIGLSEQAVAFKEKDDLYELTSKLQQQGQQYACILLDEAQFLTREQVYQLTEITDNLSIPVLAYGLRTDYKGELFAGSQFLLAWADELVELKTICHCGRKAIMNMRINAEGEVVVEGEQVFIGGNESYVATCRLHYKRRDAGIWATNQLLFNKDTNSI</sequence>
<feature type="binding site" evidence="11">
    <location>
        <begin position="171"/>
        <end position="174"/>
    </location>
    <ligand>
        <name>substrate</name>
    </ligand>
</feature>
<feature type="binding site" evidence="9">
    <location>
        <position position="148"/>
    </location>
    <ligand>
        <name>Zn(2+)</name>
        <dbReference type="ChEBI" id="CHEBI:29105"/>
    </ligand>
</feature>
<feature type="binding site" evidence="9">
    <location>
        <position position="183"/>
    </location>
    <ligand>
        <name>Zn(2+)</name>
        <dbReference type="ChEBI" id="CHEBI:29105"/>
    </ligand>
</feature>
<keyword evidence="8 9" id="KW-0067">ATP-binding</keyword>
<dbReference type="RefSeq" id="WP_045096806.1">
    <property type="nucleotide sequence ID" value="NZ_LN614827.1"/>
</dbReference>
<evidence type="ECO:0000256" key="5">
    <source>
        <dbReference type="ARBA" id="ARBA00022679"/>
    </source>
</evidence>
<evidence type="ECO:0000256" key="2">
    <source>
        <dbReference type="ARBA" id="ARBA00012118"/>
    </source>
</evidence>
<keyword evidence="4 9" id="KW-0237">DNA synthesis</keyword>
<feature type="binding site" evidence="11">
    <location>
        <position position="179"/>
    </location>
    <ligand>
        <name>substrate</name>
    </ligand>
</feature>
<evidence type="ECO:0000256" key="11">
    <source>
        <dbReference type="PIRSR" id="PIRSR035805-2"/>
    </source>
</evidence>
<dbReference type="AlphaFoldDB" id="A0A098GAJ1"/>
<dbReference type="Pfam" id="PF00265">
    <property type="entry name" value="TK"/>
    <property type="match status" value="1"/>
</dbReference>
<comment type="subunit">
    <text evidence="9">Homotetramer.</text>
</comment>
<reference evidence="15" key="1">
    <citation type="submission" date="2014-09" db="EMBL/GenBank/DDBJ databases">
        <authorList>
            <person name="Gomez-Valero L."/>
        </authorList>
    </citation>
    <scope>NUCLEOTIDE SEQUENCE [LARGE SCALE GENOMIC DNA]</scope>
    <source>
        <strain evidence="15">ATCC700992</strain>
    </source>
</reference>
<evidence type="ECO:0000256" key="10">
    <source>
        <dbReference type="PIRSR" id="PIRSR035805-1"/>
    </source>
</evidence>